<gene>
    <name evidence="14" type="ORF">THRCLA_03518</name>
</gene>
<dbReference type="Proteomes" id="UP000243217">
    <property type="component" value="Unassembled WGS sequence"/>
</dbReference>
<evidence type="ECO:0000313" key="15">
    <source>
        <dbReference type="Proteomes" id="UP000243217"/>
    </source>
</evidence>
<keyword evidence="15" id="KW-1185">Reference proteome</keyword>
<evidence type="ECO:0000256" key="1">
    <source>
        <dbReference type="ARBA" id="ARBA00004141"/>
    </source>
</evidence>
<evidence type="ECO:0000256" key="6">
    <source>
        <dbReference type="ARBA" id="ARBA00022692"/>
    </source>
</evidence>
<dbReference type="GO" id="GO:0043015">
    <property type="term" value="F:gamma-tubulin binding"/>
    <property type="evidence" value="ECO:0007669"/>
    <property type="project" value="InterPro"/>
</dbReference>
<dbReference type="GO" id="GO:0005874">
    <property type="term" value="C:microtubule"/>
    <property type="evidence" value="ECO:0007669"/>
    <property type="project" value="UniProtKB-KW"/>
</dbReference>
<evidence type="ECO:0000259" key="13">
    <source>
        <dbReference type="Pfam" id="PF17681"/>
    </source>
</evidence>
<evidence type="ECO:0000256" key="7">
    <source>
        <dbReference type="ARBA" id="ARBA00022701"/>
    </source>
</evidence>
<evidence type="ECO:0000256" key="10">
    <source>
        <dbReference type="ARBA" id="ARBA00023212"/>
    </source>
</evidence>
<dbReference type="EMBL" id="JNBS01000654">
    <property type="protein sequence ID" value="OQS04239.1"/>
    <property type="molecule type" value="Genomic_DNA"/>
</dbReference>
<feature type="domain" description="Gamma tubulin complex component C-terminal" evidence="12">
    <location>
        <begin position="844"/>
        <end position="966"/>
    </location>
</feature>
<keyword evidence="5" id="KW-0963">Cytoplasm</keyword>
<comment type="caution">
    <text evidence="14">The sequence shown here is derived from an EMBL/GenBank/DDBJ whole genome shotgun (WGS) entry which is preliminary data.</text>
</comment>
<evidence type="ECO:0000313" key="14">
    <source>
        <dbReference type="EMBL" id="OQS04239.1"/>
    </source>
</evidence>
<dbReference type="Pfam" id="PF04130">
    <property type="entry name" value="GCP_C_terminal"/>
    <property type="match status" value="1"/>
</dbReference>
<dbReference type="InterPro" id="IPR040457">
    <property type="entry name" value="GCP_C"/>
</dbReference>
<organism evidence="14 15">
    <name type="scientific">Thraustotheca clavata</name>
    <dbReference type="NCBI Taxonomy" id="74557"/>
    <lineage>
        <taxon>Eukaryota</taxon>
        <taxon>Sar</taxon>
        <taxon>Stramenopiles</taxon>
        <taxon>Oomycota</taxon>
        <taxon>Saprolegniomycetes</taxon>
        <taxon>Saprolegniales</taxon>
        <taxon>Achlyaceae</taxon>
        <taxon>Thraustotheca</taxon>
    </lineage>
</organism>
<comment type="similarity">
    <text evidence="4">Belongs to the TUBGCP family.</text>
</comment>
<feature type="transmembrane region" description="Helical" evidence="11">
    <location>
        <begin position="164"/>
        <end position="183"/>
    </location>
</feature>
<accession>A0A1W0A213</accession>
<evidence type="ECO:0008006" key="16">
    <source>
        <dbReference type="Google" id="ProtNLM"/>
    </source>
</evidence>
<keyword evidence="6 11" id="KW-0812">Transmembrane</keyword>
<comment type="subcellular location">
    <subcellularLocation>
        <location evidence="2">Cytoplasm</location>
        <location evidence="2">Cytoskeleton</location>
    </subcellularLocation>
    <subcellularLocation>
        <location evidence="1">Membrane</location>
        <topology evidence="1">Multi-pass membrane protein</topology>
    </subcellularLocation>
</comment>
<dbReference type="InterPro" id="IPR042241">
    <property type="entry name" value="GCP_C_sf"/>
</dbReference>
<evidence type="ECO:0000256" key="8">
    <source>
        <dbReference type="ARBA" id="ARBA00022989"/>
    </source>
</evidence>
<evidence type="ECO:0000256" key="9">
    <source>
        <dbReference type="ARBA" id="ARBA00023136"/>
    </source>
</evidence>
<keyword evidence="9 11" id="KW-0472">Membrane</keyword>
<dbReference type="AlphaFoldDB" id="A0A1W0A213"/>
<dbReference type="InterPro" id="IPR041470">
    <property type="entry name" value="GCP_N"/>
</dbReference>
<evidence type="ECO:0000256" key="5">
    <source>
        <dbReference type="ARBA" id="ARBA00022490"/>
    </source>
</evidence>
<evidence type="ECO:0000259" key="12">
    <source>
        <dbReference type="Pfam" id="PF04130"/>
    </source>
</evidence>
<dbReference type="PANTHER" id="PTHR13019">
    <property type="entry name" value="GOLGI APPARATUS MEMBRANE PROTEIN TVP23"/>
    <property type="match status" value="1"/>
</dbReference>
<dbReference type="Pfam" id="PF05832">
    <property type="entry name" value="DUF846"/>
    <property type="match status" value="1"/>
</dbReference>
<feature type="transmembrane region" description="Helical" evidence="11">
    <location>
        <begin position="137"/>
        <end position="158"/>
    </location>
</feature>
<dbReference type="GO" id="GO:0000139">
    <property type="term" value="C:Golgi membrane"/>
    <property type="evidence" value="ECO:0007669"/>
    <property type="project" value="TreeGrafter"/>
</dbReference>
<evidence type="ECO:0000256" key="2">
    <source>
        <dbReference type="ARBA" id="ARBA00004245"/>
    </source>
</evidence>
<dbReference type="PANTHER" id="PTHR13019:SF7">
    <property type="entry name" value="GOLGI APPARATUS MEMBRANE PROTEIN TVP23"/>
    <property type="match status" value="1"/>
</dbReference>
<dbReference type="GO" id="GO:0009306">
    <property type="term" value="P:protein secretion"/>
    <property type="evidence" value="ECO:0007669"/>
    <property type="project" value="TreeGrafter"/>
</dbReference>
<dbReference type="OrthoDB" id="78652at2759"/>
<reference evidence="14 15" key="1">
    <citation type="journal article" date="2014" name="Genome Biol. Evol.">
        <title>The secreted proteins of Achlya hypogyna and Thraustotheca clavata identify the ancestral oomycete secretome and reveal gene acquisitions by horizontal gene transfer.</title>
        <authorList>
            <person name="Misner I."/>
            <person name="Blouin N."/>
            <person name="Leonard G."/>
            <person name="Richards T.A."/>
            <person name="Lane C.E."/>
        </authorList>
    </citation>
    <scope>NUCLEOTIDE SEQUENCE [LARGE SCALE GENOMIC DNA]</scope>
    <source>
        <strain evidence="14 15">ATCC 34112</strain>
    </source>
</reference>
<sequence>MSDKQLEFIDVEAVGSPRSRAPTAVSSASEDSAGLLSSVASSVRRAKHPVAAFFHVLFKVLALAVYIFGSFVSNSFVFVFVVCILLLAFDFWTVKNVSGRLLVGLRWWNRMNEDGTSEWIFESHEDLREVDALDAKVFWTALYGVPCIWSLSLLIAVLKLNLEWALIAIVALTLSMANIVGYTKCSKDAKSKMKSMMAAGALEAFQSSAGSTFLSTLGDMAFAKPARPSAIHLNTIDEIELALHVHILLESFDIHMHHELFLALLGIPGDLIIEQNESFTLDENYVPSLLSSADRTSLLSLVPLGYAYKHLLSFTSSRPSSLYACALGHAISCLLRAYERRIASLEASVLHQRCIPIALLHVELSKELLMLPFVLTIVKQSVGLKGKDVLELVKGYENQGIPCLRETARSLLSALHRVLYRQMLAFMVAGNGVLDPNDEFFIAKSAGQWSVMLGRAPLKYLPATVCEDTLFIGSAMKTIRQANKNAALELQKAICALVQHDLAAQDVWDPFAVSSSIGKLRIAVAQVLYEQVIANANFVQALHRMKAFFLCGDGALLTAFIQATEKTMQRAPHFRSQADLKHTVWAPLLREYDDDDLGNQYAIDLMVPVQQFDFGQFAHVDCIGMKGNETSCLEAIEEVAYARWLHPQFVQASKMSFGVAFSIVCHDTFAVQSINLILEEALGLNEVVNPKWTPETGLAITCQGIALECRMESTSYQDTIATTSLSFKLYHNGGVIYKSPTSYDLPDQPNGQWILEMNFNLMLPTAQVPGFMITMTSSTSSKGIISIEMPTSSLPKIKDSMPFMPCLALSRGVLVHHWKFSTASINDPWRYLSLSLSSTSLYRHLLFPPSVLRGYTDVFRLLFRLKRALYALEHFDSLSEHSSYLLKGEMIFVLHNVLLYFHVSVVEAGFAKLLNEIATTKDFDRVQSCHVQFIATIGRKCFVHATAVMSALDKLIDSVWRFCNDPTQPTTFHEHARLLFTVLNQTNARELMAQLDFNGYVSSLINH</sequence>
<dbReference type="InterPro" id="IPR008564">
    <property type="entry name" value="TVP23-like"/>
</dbReference>
<evidence type="ECO:0000256" key="3">
    <source>
        <dbReference type="ARBA" id="ARBA00005467"/>
    </source>
</evidence>
<protein>
    <recommendedName>
        <fullName evidence="16">Spindle pole body component</fullName>
    </recommendedName>
</protein>
<evidence type="ECO:0000256" key="4">
    <source>
        <dbReference type="ARBA" id="ARBA00010337"/>
    </source>
</evidence>
<dbReference type="GO" id="GO:0016192">
    <property type="term" value="P:vesicle-mediated transport"/>
    <property type="evidence" value="ECO:0007669"/>
    <property type="project" value="TreeGrafter"/>
</dbReference>
<dbReference type="Pfam" id="PF17681">
    <property type="entry name" value="GCP_N_terminal"/>
    <property type="match status" value="1"/>
</dbReference>
<keyword evidence="7" id="KW-0493">Microtubule</keyword>
<feature type="transmembrane region" description="Helical" evidence="11">
    <location>
        <begin position="75"/>
        <end position="94"/>
    </location>
</feature>
<dbReference type="STRING" id="74557.A0A1W0A213"/>
<feature type="domain" description="Gamma tubulin complex component protein N-terminal" evidence="13">
    <location>
        <begin position="258"/>
        <end position="482"/>
    </location>
</feature>
<dbReference type="Gene3D" id="1.20.120.1900">
    <property type="entry name" value="Gamma-tubulin complex, C-terminal domain"/>
    <property type="match status" value="1"/>
</dbReference>
<evidence type="ECO:0000256" key="11">
    <source>
        <dbReference type="SAM" id="Phobius"/>
    </source>
</evidence>
<keyword evidence="8 11" id="KW-1133">Transmembrane helix</keyword>
<keyword evidence="10" id="KW-0206">Cytoskeleton</keyword>
<proteinExistence type="inferred from homology"/>
<comment type="similarity">
    <text evidence="3">Belongs to the TVP23 family.</text>
</comment>
<name>A0A1W0A213_9STRA</name>
<feature type="transmembrane region" description="Helical" evidence="11">
    <location>
        <begin position="50"/>
        <end position="69"/>
    </location>
</feature>